<evidence type="ECO:0000256" key="1">
    <source>
        <dbReference type="ARBA" id="ARBA00022614"/>
    </source>
</evidence>
<feature type="transmembrane region" description="Helical" evidence="4">
    <location>
        <begin position="806"/>
        <end position="827"/>
    </location>
</feature>
<accession>A0AAN9BZP3</accession>
<evidence type="ECO:0000256" key="5">
    <source>
        <dbReference type="SAM" id="SignalP"/>
    </source>
</evidence>
<dbReference type="Gene3D" id="3.80.10.10">
    <property type="entry name" value="Ribonuclease Inhibitor"/>
    <property type="match status" value="4"/>
</dbReference>
<evidence type="ECO:0000313" key="6">
    <source>
        <dbReference type="EMBL" id="KAK7115736.1"/>
    </source>
</evidence>
<organism evidence="6 7">
    <name type="scientific">Littorina saxatilis</name>
    <dbReference type="NCBI Taxonomy" id="31220"/>
    <lineage>
        <taxon>Eukaryota</taxon>
        <taxon>Metazoa</taxon>
        <taxon>Spiralia</taxon>
        <taxon>Lophotrochozoa</taxon>
        <taxon>Mollusca</taxon>
        <taxon>Gastropoda</taxon>
        <taxon>Caenogastropoda</taxon>
        <taxon>Littorinimorpha</taxon>
        <taxon>Littorinoidea</taxon>
        <taxon>Littorinidae</taxon>
        <taxon>Littorina</taxon>
    </lineage>
</organism>
<keyword evidence="4" id="KW-1133">Transmembrane helix</keyword>
<dbReference type="SMART" id="SM00369">
    <property type="entry name" value="LRR_TYP"/>
    <property type="match status" value="12"/>
</dbReference>
<dbReference type="InterPro" id="IPR003591">
    <property type="entry name" value="Leu-rich_rpt_typical-subtyp"/>
</dbReference>
<dbReference type="Pfam" id="PF13516">
    <property type="entry name" value="LRR_6"/>
    <property type="match status" value="1"/>
</dbReference>
<dbReference type="SUPFAM" id="SSF52200">
    <property type="entry name" value="Toll/Interleukin receptor TIR domain"/>
    <property type="match status" value="1"/>
</dbReference>
<feature type="chain" id="PRO_5042916395" description="TIR domain-containing protein" evidence="5">
    <location>
        <begin position="23"/>
        <end position="1007"/>
    </location>
</feature>
<dbReference type="SMART" id="SM00365">
    <property type="entry name" value="LRR_SD22"/>
    <property type="match status" value="5"/>
</dbReference>
<keyword evidence="4" id="KW-0472">Membrane</keyword>
<evidence type="ECO:0000313" key="7">
    <source>
        <dbReference type="Proteomes" id="UP001374579"/>
    </source>
</evidence>
<dbReference type="PANTHER" id="PTHR24369:SF210">
    <property type="entry name" value="CHAOPTIN-RELATED"/>
    <property type="match status" value="1"/>
</dbReference>
<dbReference type="PROSITE" id="PS51450">
    <property type="entry name" value="LRR"/>
    <property type="match status" value="5"/>
</dbReference>
<name>A0AAN9BZP3_9CAEN</name>
<evidence type="ECO:0000256" key="2">
    <source>
        <dbReference type="ARBA" id="ARBA00022729"/>
    </source>
</evidence>
<keyword evidence="2 5" id="KW-0732">Signal</keyword>
<dbReference type="Pfam" id="PF13855">
    <property type="entry name" value="LRR_8"/>
    <property type="match status" value="3"/>
</dbReference>
<reference evidence="6 7" key="1">
    <citation type="submission" date="2024-02" db="EMBL/GenBank/DDBJ databases">
        <title>Chromosome-scale genome assembly of the rough periwinkle Littorina saxatilis.</title>
        <authorList>
            <person name="De Jode A."/>
            <person name="Faria R."/>
            <person name="Formenti G."/>
            <person name="Sims Y."/>
            <person name="Smith T.P."/>
            <person name="Tracey A."/>
            <person name="Wood J.M.D."/>
            <person name="Zagrodzka Z.B."/>
            <person name="Johannesson K."/>
            <person name="Butlin R.K."/>
            <person name="Leder E.H."/>
        </authorList>
    </citation>
    <scope>NUCLEOTIDE SEQUENCE [LARGE SCALE GENOMIC DNA]</scope>
    <source>
        <strain evidence="6">Snail1</strain>
        <tissue evidence="6">Muscle</tissue>
    </source>
</reference>
<keyword evidence="4" id="KW-0812">Transmembrane</keyword>
<gene>
    <name evidence="6" type="ORF">V1264_001555</name>
</gene>
<evidence type="ECO:0000256" key="4">
    <source>
        <dbReference type="SAM" id="Phobius"/>
    </source>
</evidence>
<dbReference type="AlphaFoldDB" id="A0AAN9BZP3"/>
<sequence length="1007" mass="113647">MQKQIFTPFAILLLLVHPATHAEQVDHPCTLQTRSNGTYAYCRARQLTSVPTSLPDNLVGLDLSRNKLTAIANLSFVQFPNLRTLDLGFNKIVQIETDAFDGLNSLEVLNLAYNNISIVTREDKDKEDTAYGSSSNTTVLRSVLVDGRDQSVPNVSTQQEVLRHNSLARERLAHNNTRRGLFRALSNLRALDLSHNWIHNVHVHMFGGLGSLQHLNLSGNILESIDDDCFDDLKELATLDISHNKIQSLSEQALSGLDSLQTLVLNDNSLGYDNASLPDDVFQPVATTLTCLALAHNQMRDDSRLRENTLSKLTSLEYLSTDASYRTQFGAGFRTMTVLSTLVIEGHHFCKLPRLTNDTFVNLKPTNLTTLILSNCKDLFCLQPCAFCHLDHLTHLSLRGSEMVGVPQALRSLYATVGKNISVIDFSGIARGRRWQGRKGTALDPSVTEYLLQTCVSTLILSNNDIFAIRPHSLVRPGALFNRCLRSIDLSRNYIFSAGLIGYFSFFRLSTHLRSFHIQEQMFYSITEAENVLHLTYEGKSADSFYGLHLAFHLPPELEVLNMSATCYQVGPLPEAINFTEPNNLKVWDMSYVQIQNCWFMFYGLHNLESLNMSRNSCQGLQPSFFDFLPSLRELSLQNSNVARFFLPKHSSRVFRNLPLLQRLDLSSNDLEFPLTELLEVQHDLRELRLSGNHFAHVPLKLDQHHNLSVLDLSHNVITHLEAEDRHAIDRLALSRAQPFFLHLHGNPLACTCDTLLFIRWLSETRALLDQGGNYTCVSDDGSLQSTLAVIGNVDFVWRRCVGTRWLLGSLLGLLSLLSFLGSAWAVSVNATRLRFWFTVFRKIRMPRRQSFEKDAYLVYCDADTELVCVRLKHALQEERGVRLLIKDLPRDHAETSWWLLPGDNQAEKMLEHMDLCWKVVLVLTSGFTRDPMAGFMIRAALQSISDTMPHRVILLCVGVRHVPALASLRPLLETVPERQVFFVPSGAGDSHPVWDSVAEVISGHHF</sequence>
<dbReference type="SUPFAM" id="SSF52058">
    <property type="entry name" value="L domain-like"/>
    <property type="match status" value="1"/>
</dbReference>
<dbReference type="Gene3D" id="3.40.50.10140">
    <property type="entry name" value="Toll/interleukin-1 receptor homology (TIR) domain"/>
    <property type="match status" value="1"/>
</dbReference>
<keyword evidence="3" id="KW-0677">Repeat</keyword>
<keyword evidence="1" id="KW-0433">Leucine-rich repeat</keyword>
<comment type="caution">
    <text evidence="6">The sequence shown here is derived from an EMBL/GenBank/DDBJ whole genome shotgun (WGS) entry which is preliminary data.</text>
</comment>
<evidence type="ECO:0008006" key="8">
    <source>
        <dbReference type="Google" id="ProtNLM"/>
    </source>
</evidence>
<dbReference type="InterPro" id="IPR050541">
    <property type="entry name" value="LRR_TM_domain-containing"/>
</dbReference>
<dbReference type="PANTHER" id="PTHR24369">
    <property type="entry name" value="ANTIGEN BSP, PUTATIVE-RELATED"/>
    <property type="match status" value="1"/>
</dbReference>
<dbReference type="InterPro" id="IPR001611">
    <property type="entry name" value="Leu-rich_rpt"/>
</dbReference>
<dbReference type="Proteomes" id="UP001374579">
    <property type="component" value="Unassembled WGS sequence"/>
</dbReference>
<dbReference type="SUPFAM" id="SSF52047">
    <property type="entry name" value="RNI-like"/>
    <property type="match status" value="1"/>
</dbReference>
<dbReference type="EMBL" id="JBAMIC010000001">
    <property type="protein sequence ID" value="KAK7115736.1"/>
    <property type="molecule type" value="Genomic_DNA"/>
</dbReference>
<dbReference type="GO" id="GO:0005886">
    <property type="term" value="C:plasma membrane"/>
    <property type="evidence" value="ECO:0007669"/>
    <property type="project" value="TreeGrafter"/>
</dbReference>
<feature type="signal peptide" evidence="5">
    <location>
        <begin position="1"/>
        <end position="22"/>
    </location>
</feature>
<dbReference type="InterPro" id="IPR032675">
    <property type="entry name" value="LRR_dom_sf"/>
</dbReference>
<keyword evidence="7" id="KW-1185">Reference proteome</keyword>
<evidence type="ECO:0000256" key="3">
    <source>
        <dbReference type="ARBA" id="ARBA00022737"/>
    </source>
</evidence>
<proteinExistence type="predicted"/>
<protein>
    <recommendedName>
        <fullName evidence="8">TIR domain-containing protein</fullName>
    </recommendedName>
</protein>
<dbReference type="InterPro" id="IPR035897">
    <property type="entry name" value="Toll_tir_struct_dom_sf"/>
</dbReference>